<evidence type="ECO:0000313" key="2">
    <source>
        <dbReference type="EMBL" id="CAK0860555.1"/>
    </source>
</evidence>
<feature type="region of interest" description="Disordered" evidence="1">
    <location>
        <begin position="46"/>
        <end position="76"/>
    </location>
</feature>
<sequence length="173" mass="18322">MGPDFSRGEYDCVEGYSSWESGWSLAKKRGTWCCFHEGRGCVAPAGAPAPPPGTARPSPTPAARASRTSSTTAISETASTTSLVDCQGASAADEKAWSLTDRKYCCIMASRGCEDITTVVTTTTTEPPQSAEYDCSVGVSYWNELWSVEKKEGILLRASASCLPRDHPGGAVL</sequence>
<feature type="compositionally biased region" description="Low complexity" evidence="1">
    <location>
        <begin position="61"/>
        <end position="76"/>
    </location>
</feature>
<dbReference type="Proteomes" id="UP001189429">
    <property type="component" value="Unassembled WGS sequence"/>
</dbReference>
<accession>A0ABN9UL36</accession>
<protein>
    <submittedName>
        <fullName evidence="2">Uncharacterized protein</fullName>
    </submittedName>
</protein>
<evidence type="ECO:0000256" key="1">
    <source>
        <dbReference type="SAM" id="MobiDB-lite"/>
    </source>
</evidence>
<comment type="caution">
    <text evidence="2">The sequence shown here is derived from an EMBL/GenBank/DDBJ whole genome shotgun (WGS) entry which is preliminary data.</text>
</comment>
<evidence type="ECO:0000313" key="3">
    <source>
        <dbReference type="Proteomes" id="UP001189429"/>
    </source>
</evidence>
<feature type="compositionally biased region" description="Pro residues" evidence="1">
    <location>
        <begin position="47"/>
        <end position="60"/>
    </location>
</feature>
<name>A0ABN9UL36_9DINO</name>
<proteinExistence type="predicted"/>
<organism evidence="2 3">
    <name type="scientific">Prorocentrum cordatum</name>
    <dbReference type="NCBI Taxonomy" id="2364126"/>
    <lineage>
        <taxon>Eukaryota</taxon>
        <taxon>Sar</taxon>
        <taxon>Alveolata</taxon>
        <taxon>Dinophyceae</taxon>
        <taxon>Prorocentrales</taxon>
        <taxon>Prorocentraceae</taxon>
        <taxon>Prorocentrum</taxon>
    </lineage>
</organism>
<dbReference type="EMBL" id="CAUYUJ010015992">
    <property type="protein sequence ID" value="CAK0860555.1"/>
    <property type="molecule type" value="Genomic_DNA"/>
</dbReference>
<keyword evidence="3" id="KW-1185">Reference proteome</keyword>
<reference evidence="2" key="1">
    <citation type="submission" date="2023-10" db="EMBL/GenBank/DDBJ databases">
        <authorList>
            <person name="Chen Y."/>
            <person name="Shah S."/>
            <person name="Dougan E. K."/>
            <person name="Thang M."/>
            <person name="Chan C."/>
        </authorList>
    </citation>
    <scope>NUCLEOTIDE SEQUENCE [LARGE SCALE GENOMIC DNA]</scope>
</reference>
<gene>
    <name evidence="2" type="ORF">PCOR1329_LOCUS49488</name>
</gene>